<feature type="compositionally biased region" description="Low complexity" evidence="1">
    <location>
        <begin position="83"/>
        <end position="94"/>
    </location>
</feature>
<feature type="transmembrane region" description="Helical" evidence="2">
    <location>
        <begin position="260"/>
        <end position="280"/>
    </location>
</feature>
<dbReference type="EMBL" id="LK023326">
    <property type="protein sequence ID" value="CDS08629.1"/>
    <property type="molecule type" value="Genomic_DNA"/>
</dbReference>
<evidence type="ECO:0000313" key="5">
    <source>
        <dbReference type="EMBL" id="CDS08629.1"/>
    </source>
</evidence>
<evidence type="ECO:0000256" key="2">
    <source>
        <dbReference type="SAM" id="Phobius"/>
    </source>
</evidence>
<name>A0A077WNG8_9FUNG</name>
<dbReference type="AlphaFoldDB" id="A0A077WNG8"/>
<evidence type="ECO:0000256" key="1">
    <source>
        <dbReference type="SAM" id="MobiDB-lite"/>
    </source>
</evidence>
<gene>
    <name evidence="5" type="ORF">LRAMOSA09990</name>
</gene>
<feature type="compositionally biased region" description="Low complexity" evidence="1">
    <location>
        <begin position="54"/>
        <end position="73"/>
    </location>
</feature>
<keyword evidence="2" id="KW-0812">Transmembrane</keyword>
<dbReference type="Pfam" id="PF23585">
    <property type="entry name" value="DUF7137"/>
    <property type="match status" value="1"/>
</dbReference>
<reference evidence="5" key="1">
    <citation type="journal article" date="2014" name="Genome Announc.">
        <title>De novo whole-genome sequence and genome annotation of Lichtheimia ramosa.</title>
        <authorList>
            <person name="Linde J."/>
            <person name="Schwartze V."/>
            <person name="Binder U."/>
            <person name="Lass-Florl C."/>
            <person name="Voigt K."/>
            <person name="Horn F."/>
        </authorList>
    </citation>
    <scope>NUCLEOTIDE SEQUENCE</scope>
    <source>
        <strain evidence="5">JMRC FSU:6197</strain>
    </source>
</reference>
<sequence>MRQVFGCLLLFIFCFLNAILPVLGRMSPQELHVLMEKDLLKRAPQADTNPSAPPASGQQQQQPSQSQGSAPAGSSGGGGGVNTAPQTAAGSGSAAQGGGDALGNLPTSTSFGNTVFPGSASFLKPTGSGSVSPLFRLDGQENVTFVWEYESVSVRPINITLAAAGPNSVTYTIAALQGGATSAEWHIANIPRESPLMNGYYQIQLYDQRGISASESPGWLSPQTTLTIAFYSGETYANATDTAGNDCPLCLYDAASTFKAYGTTLGIALVTSAFFIYGILY</sequence>
<keyword evidence="3" id="KW-0732">Signal</keyword>
<dbReference type="PANTHER" id="PTHR42028:SF1">
    <property type="entry name" value="YALI0E30657P"/>
    <property type="match status" value="1"/>
</dbReference>
<feature type="domain" description="DUF7137" evidence="4">
    <location>
        <begin position="116"/>
        <end position="241"/>
    </location>
</feature>
<keyword evidence="2" id="KW-1133">Transmembrane helix</keyword>
<keyword evidence="2" id="KW-0472">Membrane</keyword>
<organism evidence="5">
    <name type="scientific">Lichtheimia ramosa</name>
    <dbReference type="NCBI Taxonomy" id="688394"/>
    <lineage>
        <taxon>Eukaryota</taxon>
        <taxon>Fungi</taxon>
        <taxon>Fungi incertae sedis</taxon>
        <taxon>Mucoromycota</taxon>
        <taxon>Mucoromycotina</taxon>
        <taxon>Mucoromycetes</taxon>
        <taxon>Mucorales</taxon>
        <taxon>Lichtheimiaceae</taxon>
        <taxon>Lichtheimia</taxon>
    </lineage>
</organism>
<feature type="chain" id="PRO_5001726307" description="DUF7137 domain-containing protein" evidence="3">
    <location>
        <begin position="25"/>
        <end position="281"/>
    </location>
</feature>
<accession>A0A077WNG8</accession>
<evidence type="ECO:0000259" key="4">
    <source>
        <dbReference type="Pfam" id="PF23585"/>
    </source>
</evidence>
<dbReference type="PANTHER" id="PTHR42028">
    <property type="entry name" value="CHROMOSOME 1, WHOLE GENOME SHOTGUN SEQUENCE"/>
    <property type="match status" value="1"/>
</dbReference>
<proteinExistence type="predicted"/>
<evidence type="ECO:0000256" key="3">
    <source>
        <dbReference type="SAM" id="SignalP"/>
    </source>
</evidence>
<feature type="signal peptide" evidence="3">
    <location>
        <begin position="1"/>
        <end position="24"/>
    </location>
</feature>
<dbReference type="OrthoDB" id="2435509at2759"/>
<protein>
    <recommendedName>
        <fullName evidence="4">DUF7137 domain-containing protein</fullName>
    </recommendedName>
</protein>
<dbReference type="InterPro" id="IPR055561">
    <property type="entry name" value="DUF7137"/>
</dbReference>
<feature type="region of interest" description="Disordered" evidence="1">
    <location>
        <begin position="44"/>
        <end position="101"/>
    </location>
</feature>